<dbReference type="Gene3D" id="3.30.70.580">
    <property type="entry name" value="Pseudouridine synthase I, catalytic domain, N-terminal subdomain"/>
    <property type="match status" value="1"/>
</dbReference>
<dbReference type="Pfam" id="PF00849">
    <property type="entry name" value="PseudoU_synth_2"/>
    <property type="match status" value="1"/>
</dbReference>
<name>K1RJD7_9ZZZZ</name>
<dbReference type="CDD" id="cd00165">
    <property type="entry name" value="S4"/>
    <property type="match status" value="1"/>
</dbReference>
<dbReference type="InterPro" id="IPR020103">
    <property type="entry name" value="PsdUridine_synth_cat_dom_sf"/>
</dbReference>
<dbReference type="PANTHER" id="PTHR47683">
    <property type="entry name" value="PSEUDOURIDINE SYNTHASE FAMILY PROTEIN-RELATED"/>
    <property type="match status" value="1"/>
</dbReference>
<comment type="similarity">
    <text evidence="1">Belongs to the pseudouridine synthase RsuA family.</text>
</comment>
<dbReference type="CDD" id="cd02870">
    <property type="entry name" value="PseudoU_synth_RsuA_like"/>
    <property type="match status" value="1"/>
</dbReference>
<proteinExistence type="inferred from homology"/>
<dbReference type="AlphaFoldDB" id="K1RJD7"/>
<dbReference type="PROSITE" id="PS01149">
    <property type="entry name" value="PSI_RSU"/>
    <property type="match status" value="1"/>
</dbReference>
<dbReference type="Gene3D" id="3.10.290.10">
    <property type="entry name" value="RNA-binding S4 domain"/>
    <property type="match status" value="1"/>
</dbReference>
<dbReference type="PANTHER" id="PTHR47683:SF2">
    <property type="entry name" value="RNA-BINDING S4 DOMAIN-CONTAINING PROTEIN"/>
    <property type="match status" value="1"/>
</dbReference>
<dbReference type="GO" id="GO:0001522">
    <property type="term" value="P:pseudouridine synthesis"/>
    <property type="evidence" value="ECO:0007669"/>
    <property type="project" value="InterPro"/>
</dbReference>
<dbReference type="GO" id="GO:0005829">
    <property type="term" value="C:cytosol"/>
    <property type="evidence" value="ECO:0007669"/>
    <property type="project" value="UniProtKB-ARBA"/>
</dbReference>
<gene>
    <name evidence="5" type="ORF">OBE_15040</name>
</gene>
<dbReference type="GO" id="GO:0006364">
    <property type="term" value="P:rRNA processing"/>
    <property type="evidence" value="ECO:0007669"/>
    <property type="project" value="UniProtKB-ARBA"/>
</dbReference>
<dbReference type="InterPro" id="IPR042092">
    <property type="entry name" value="PsdUridine_s_RsuA/RluB/E/F_cat"/>
</dbReference>
<dbReference type="FunFam" id="3.10.290.10:FF:000003">
    <property type="entry name" value="Pseudouridine synthase"/>
    <property type="match status" value="1"/>
</dbReference>
<dbReference type="InterPro" id="IPR020094">
    <property type="entry name" value="TruA/RsuA/RluB/E/F_N"/>
</dbReference>
<dbReference type="SMART" id="SM00363">
    <property type="entry name" value="S4"/>
    <property type="match status" value="1"/>
</dbReference>
<comment type="caution">
    <text evidence="5">The sequence shown here is derived from an EMBL/GenBank/DDBJ whole genome shotgun (WGS) entry which is preliminary data.</text>
</comment>
<dbReference type="SUPFAM" id="SSF55120">
    <property type="entry name" value="Pseudouridine synthase"/>
    <property type="match status" value="1"/>
</dbReference>
<dbReference type="Gene3D" id="3.30.70.1560">
    <property type="entry name" value="Alpha-L RNA-binding motif"/>
    <property type="match status" value="1"/>
</dbReference>
<dbReference type="GO" id="GO:0009982">
    <property type="term" value="F:pseudouridine synthase activity"/>
    <property type="evidence" value="ECO:0007669"/>
    <property type="project" value="InterPro"/>
</dbReference>
<dbReference type="InterPro" id="IPR036986">
    <property type="entry name" value="S4_RNA-bd_sf"/>
</dbReference>
<reference evidence="5" key="1">
    <citation type="journal article" date="2013" name="Environ. Microbiol.">
        <title>Microbiota from the distal guts of lean and obese adolescents exhibit partial functional redundancy besides clear differences in community structure.</title>
        <authorList>
            <person name="Ferrer M."/>
            <person name="Ruiz A."/>
            <person name="Lanza F."/>
            <person name="Haange S.B."/>
            <person name="Oberbach A."/>
            <person name="Till H."/>
            <person name="Bargiela R."/>
            <person name="Campoy C."/>
            <person name="Segura M.T."/>
            <person name="Richter M."/>
            <person name="von Bergen M."/>
            <person name="Seifert J."/>
            <person name="Suarez A."/>
        </authorList>
    </citation>
    <scope>NUCLEOTIDE SEQUENCE</scope>
</reference>
<dbReference type="NCBIfam" id="TIGR00093">
    <property type="entry name" value="pseudouridine synthase"/>
    <property type="match status" value="1"/>
</dbReference>
<evidence type="ECO:0000256" key="3">
    <source>
        <dbReference type="ARBA" id="ARBA00023235"/>
    </source>
</evidence>
<dbReference type="InterPro" id="IPR006145">
    <property type="entry name" value="PsdUridine_synth_RsuA/RluA"/>
</dbReference>
<feature type="non-terminal residue" evidence="5">
    <location>
        <position position="1"/>
    </location>
</feature>
<dbReference type="InterPro" id="IPR050343">
    <property type="entry name" value="RsuA_PseudoU_synthase"/>
</dbReference>
<keyword evidence="3" id="KW-0413">Isomerase</keyword>
<evidence type="ECO:0000313" key="5">
    <source>
        <dbReference type="EMBL" id="EKC48692.1"/>
    </source>
</evidence>
<keyword evidence="2" id="KW-0694">RNA-binding</keyword>
<dbReference type="PROSITE" id="PS50889">
    <property type="entry name" value="S4"/>
    <property type="match status" value="1"/>
</dbReference>
<evidence type="ECO:0000259" key="4">
    <source>
        <dbReference type="SMART" id="SM00363"/>
    </source>
</evidence>
<dbReference type="EMBL" id="AJWZ01010365">
    <property type="protein sequence ID" value="EKC48692.1"/>
    <property type="molecule type" value="Genomic_DNA"/>
</dbReference>
<feature type="domain" description="RNA-binding S4" evidence="4">
    <location>
        <begin position="16"/>
        <end position="74"/>
    </location>
</feature>
<dbReference type="GO" id="GO:0003723">
    <property type="term" value="F:RNA binding"/>
    <property type="evidence" value="ECO:0007669"/>
    <property type="project" value="UniProtKB-KW"/>
</dbReference>
<dbReference type="FunFam" id="3.30.70.1560:FF:000001">
    <property type="entry name" value="Pseudouridine synthase"/>
    <property type="match status" value="1"/>
</dbReference>
<evidence type="ECO:0000256" key="1">
    <source>
        <dbReference type="ARBA" id="ARBA00008348"/>
    </source>
</evidence>
<accession>K1RJD7</accession>
<dbReference type="InterPro" id="IPR002942">
    <property type="entry name" value="S4_RNA-bd"/>
</dbReference>
<dbReference type="InterPro" id="IPR000748">
    <property type="entry name" value="PsdUridine_synth_RsuA/RluB/E/F"/>
</dbReference>
<sequence>LITKNNLSKGKIKMEERLQKYLANNGIAARRKCEEYILAGRVKVNGKIVTELGTKIKPENDIVEFDGVKVDKIEKHVYILLNKPIGYVTTVKDQFDRPTVLDLVKVKEKILPVGRLDMYTSGAILLSNDGEFINKITHPKNEVEKTYTVTVKGIVTKEDVEKLENGVKIEDYTSGKAKVKILKTDEEKQFSRVQITIHEGKNREVRKMCEAIDKKVLALHRRKVAGLDVKNLEIGKWRYLTTKEVESLMK</sequence>
<evidence type="ECO:0000256" key="2">
    <source>
        <dbReference type="ARBA" id="ARBA00022884"/>
    </source>
</evidence>
<dbReference type="InterPro" id="IPR018496">
    <property type="entry name" value="PsdUridine_synth_RsuA/RluB_CS"/>
</dbReference>
<dbReference type="Pfam" id="PF01479">
    <property type="entry name" value="S4"/>
    <property type="match status" value="1"/>
</dbReference>
<protein>
    <submittedName>
        <fullName evidence="5">Ribosomal large subunit pseudouridine synthase B</fullName>
    </submittedName>
</protein>
<organism evidence="5">
    <name type="scientific">human gut metagenome</name>
    <dbReference type="NCBI Taxonomy" id="408170"/>
    <lineage>
        <taxon>unclassified sequences</taxon>
        <taxon>metagenomes</taxon>
        <taxon>organismal metagenomes</taxon>
    </lineage>
</organism>
<dbReference type="SUPFAM" id="SSF55174">
    <property type="entry name" value="Alpha-L RNA-binding motif"/>
    <property type="match status" value="1"/>
</dbReference>